<name>A0A1F4WHG5_UNCKA</name>
<organism evidence="1 2">
    <name type="scientific">candidate division WWE3 bacterium RIFOXYC1_FULL_39_7</name>
    <dbReference type="NCBI Taxonomy" id="1802643"/>
    <lineage>
        <taxon>Bacteria</taxon>
        <taxon>Katanobacteria</taxon>
    </lineage>
</organism>
<evidence type="ECO:0008006" key="3">
    <source>
        <dbReference type="Google" id="ProtNLM"/>
    </source>
</evidence>
<accession>A0A1F4WHG5</accession>
<dbReference type="EMBL" id="MEWA01000031">
    <property type="protein sequence ID" value="OGC68819.1"/>
    <property type="molecule type" value="Genomic_DNA"/>
</dbReference>
<dbReference type="SUPFAM" id="SSF159501">
    <property type="entry name" value="EreA/ChaN-like"/>
    <property type="match status" value="1"/>
</dbReference>
<dbReference type="AlphaFoldDB" id="A0A1F4WHG5"/>
<comment type="caution">
    <text evidence="1">The sequence shown here is derived from an EMBL/GenBank/DDBJ whole genome shotgun (WGS) entry which is preliminary data.</text>
</comment>
<dbReference type="Proteomes" id="UP000179113">
    <property type="component" value="Unassembled WGS sequence"/>
</dbReference>
<reference evidence="1 2" key="1">
    <citation type="journal article" date="2016" name="Nat. Commun.">
        <title>Thousands of microbial genomes shed light on interconnected biogeochemical processes in an aquifer system.</title>
        <authorList>
            <person name="Anantharaman K."/>
            <person name="Brown C.T."/>
            <person name="Hug L.A."/>
            <person name="Sharon I."/>
            <person name="Castelle C.J."/>
            <person name="Probst A.J."/>
            <person name="Thomas B.C."/>
            <person name="Singh A."/>
            <person name="Wilkins M.J."/>
            <person name="Karaoz U."/>
            <person name="Brodie E.L."/>
            <person name="Williams K.H."/>
            <person name="Hubbard S.S."/>
            <person name="Banfield J.F."/>
        </authorList>
    </citation>
    <scope>NUCLEOTIDE SEQUENCE [LARGE SCALE GENOMIC DNA]</scope>
</reference>
<evidence type="ECO:0000313" key="2">
    <source>
        <dbReference type="Proteomes" id="UP000179113"/>
    </source>
</evidence>
<protein>
    <recommendedName>
        <fullName evidence="3">Haem-binding uptake Tiki superfamily ChaN domain-containing protein</fullName>
    </recommendedName>
</protein>
<gene>
    <name evidence="1" type="ORF">A2415_02640</name>
</gene>
<sequence length="240" mass="27674">MIDTAKIANIKITEFDLEMDPALKSDLSSAISSHNILAIGESHGVKENANIYYYFFKEFGFNTIALEYPLSIQSALTHFIDKNVLSDSLLNRPVGDGRFNLEYLALLRRLHKERMLKNLFCFDSATSTKTWNERDASYAKNFLNNYNPKNKTLLIAGNWHTKKETFTSEYETGELVPMCKIISDKIGDFPEIKIIYHSGSLYNFEIKQLDNGEIFENHLEKINNMNYLLHVKKATPITLW</sequence>
<evidence type="ECO:0000313" key="1">
    <source>
        <dbReference type="EMBL" id="OGC68819.1"/>
    </source>
</evidence>
<proteinExistence type="predicted"/>